<evidence type="ECO:0000313" key="1">
    <source>
        <dbReference type="EMBL" id="ADO69001.1"/>
    </source>
</evidence>
<sequence length="73" mass="8058">MKSASRALVLWLPVILTGLMVGGLLHGGSLRREPSARAKRPGRLERSDLHGAGCWKLLEHRELLCPEPSSHPR</sequence>
<name>E3FG66_STIAD</name>
<dbReference type="HOGENOM" id="CLU_2703074_0_0_7"/>
<dbReference type="EMBL" id="CP002271">
    <property type="protein sequence ID" value="ADO69001.1"/>
    <property type="molecule type" value="Genomic_DNA"/>
</dbReference>
<keyword evidence="2" id="KW-1185">Reference proteome</keyword>
<dbReference type="Proteomes" id="UP000001351">
    <property type="component" value="Chromosome"/>
</dbReference>
<proteinExistence type="predicted"/>
<dbReference type="AlphaFoldDB" id="E3FG66"/>
<gene>
    <name evidence="1" type="ordered locus">STAUR_1197</name>
</gene>
<dbReference type="STRING" id="378806.STAUR_1197"/>
<accession>E3FG66</accession>
<protein>
    <submittedName>
        <fullName evidence="1">Uncharacterized protein</fullName>
    </submittedName>
</protein>
<reference evidence="1 2" key="1">
    <citation type="journal article" date="2011" name="Mol. Biol. Evol.">
        <title>Comparative genomic analysis of fruiting body formation in Myxococcales.</title>
        <authorList>
            <person name="Huntley S."/>
            <person name="Hamann N."/>
            <person name="Wegener-Feldbrugge S."/>
            <person name="Treuner-Lange A."/>
            <person name="Kube M."/>
            <person name="Reinhardt R."/>
            <person name="Klages S."/>
            <person name="Muller R."/>
            <person name="Ronning C.M."/>
            <person name="Nierman W.C."/>
            <person name="Sogaard-Andersen L."/>
        </authorList>
    </citation>
    <scope>NUCLEOTIDE SEQUENCE [LARGE SCALE GENOMIC DNA]</scope>
    <source>
        <strain evidence="1 2">DW4/3-1</strain>
    </source>
</reference>
<dbReference type="KEGG" id="sur:STAUR_1197"/>
<evidence type="ECO:0000313" key="2">
    <source>
        <dbReference type="Proteomes" id="UP000001351"/>
    </source>
</evidence>
<organism evidence="1 2">
    <name type="scientific">Stigmatella aurantiaca (strain DW4/3-1)</name>
    <dbReference type="NCBI Taxonomy" id="378806"/>
    <lineage>
        <taxon>Bacteria</taxon>
        <taxon>Pseudomonadati</taxon>
        <taxon>Myxococcota</taxon>
        <taxon>Myxococcia</taxon>
        <taxon>Myxococcales</taxon>
        <taxon>Cystobacterineae</taxon>
        <taxon>Archangiaceae</taxon>
        <taxon>Stigmatella</taxon>
    </lineage>
</organism>